<dbReference type="AlphaFoldDB" id="A0A6M2D813"/>
<dbReference type="EMBL" id="GHWJ01009475">
    <property type="protein sequence ID" value="NOV42212.1"/>
    <property type="molecule type" value="Transcribed_RNA"/>
</dbReference>
<reference evidence="1" key="1">
    <citation type="submission" date="2019-09" db="EMBL/GenBank/DDBJ databases">
        <title>Organ-specific transcriptomic study of the physiology of the cattle tick, Rhipicephalus microplus.</title>
        <authorList>
            <person name="Tirloni L."/>
            <person name="Braz G."/>
            <person name="Gandara A.C.P."/>
            <person name="Sabadin G.A."/>
            <person name="da Silva R.M."/>
            <person name="Guizzo M.G."/>
            <person name="Machado J.A."/>
            <person name="Costa E.P."/>
            <person name="Gomes H.F."/>
            <person name="Moraes J."/>
            <person name="Mota M.B.S."/>
            <person name="Mesquita R.D."/>
            <person name="Alvarenga P.H."/>
            <person name="Alves F."/>
            <person name="Seixas A."/>
            <person name="da Fonseca R.N."/>
            <person name="Fogaca A."/>
            <person name="Logullo C."/>
            <person name="Tanaka A."/>
            <person name="Daffre S."/>
            <person name="Termignoni C."/>
            <person name="Vaz I.S.Jr."/>
            <person name="Oliveira P.L."/>
            <person name="Ribeiro J.M."/>
        </authorList>
    </citation>
    <scope>NUCLEOTIDE SEQUENCE</scope>
    <source>
        <strain evidence="1">Porto Alegre</strain>
    </source>
</reference>
<proteinExistence type="predicted"/>
<accession>A0A6M2D813</accession>
<sequence>MTAQEIDEAFRLLSRATEKELCSFGDMNAWWLPPMEEHGSKELALEALRETVESCETRQQKLERLGYLYCWMAPLRILQTWTLITLGDMVKKETFNETAFLIDIAKAVAVRNLGHKTTFVTMYEDSWVYGCLLVLNDKPTPMNNSPSSASAETPPADVICMCCWRSLPFMAVYATDAKAYPMLDDALTEVLSYDCEPLLRGDYEYLNDASHAVIDYTSNGVD</sequence>
<organism evidence="1">
    <name type="scientific">Rhipicephalus microplus</name>
    <name type="common">Cattle tick</name>
    <name type="synonym">Boophilus microplus</name>
    <dbReference type="NCBI Taxonomy" id="6941"/>
    <lineage>
        <taxon>Eukaryota</taxon>
        <taxon>Metazoa</taxon>
        <taxon>Ecdysozoa</taxon>
        <taxon>Arthropoda</taxon>
        <taxon>Chelicerata</taxon>
        <taxon>Arachnida</taxon>
        <taxon>Acari</taxon>
        <taxon>Parasitiformes</taxon>
        <taxon>Ixodida</taxon>
        <taxon>Ixodoidea</taxon>
        <taxon>Ixodidae</taxon>
        <taxon>Rhipicephalinae</taxon>
        <taxon>Rhipicephalus</taxon>
        <taxon>Boophilus</taxon>
    </lineage>
</organism>
<name>A0A6M2D813_RHIMP</name>
<protein>
    <submittedName>
        <fullName evidence="1">Uncharacterized protein</fullName>
    </submittedName>
</protein>
<evidence type="ECO:0000313" key="1">
    <source>
        <dbReference type="EMBL" id="NOV42212.1"/>
    </source>
</evidence>